<name>A0ABV6FUK3_9BACT</name>
<feature type="coiled-coil region" evidence="1">
    <location>
        <begin position="159"/>
        <end position="199"/>
    </location>
</feature>
<evidence type="ECO:0000259" key="3">
    <source>
        <dbReference type="Pfam" id="PF14257"/>
    </source>
</evidence>
<gene>
    <name evidence="4" type="ORF">ACFFIP_12655</name>
</gene>
<comment type="caution">
    <text evidence="4">The sequence shown here is derived from an EMBL/GenBank/DDBJ whole genome shotgun (WGS) entry which is preliminary data.</text>
</comment>
<keyword evidence="2" id="KW-1133">Transmembrane helix</keyword>
<accession>A0ABV6FUK3</accession>
<dbReference type="Proteomes" id="UP001589797">
    <property type="component" value="Unassembled WGS sequence"/>
</dbReference>
<keyword evidence="2" id="KW-0472">Membrane</keyword>
<reference evidence="4 5" key="1">
    <citation type="submission" date="2024-09" db="EMBL/GenBank/DDBJ databases">
        <authorList>
            <person name="Sun Q."/>
            <person name="Mori K."/>
        </authorList>
    </citation>
    <scope>NUCLEOTIDE SEQUENCE [LARGE SCALE GENOMIC DNA]</scope>
    <source>
        <strain evidence="4 5">CCM 7650</strain>
    </source>
</reference>
<dbReference type="RefSeq" id="WP_382388020.1">
    <property type="nucleotide sequence ID" value="NZ_JBHLWI010000036.1"/>
</dbReference>
<organism evidence="4 5">
    <name type="scientific">Fontibacter flavus</name>
    <dbReference type="NCBI Taxonomy" id="654838"/>
    <lineage>
        <taxon>Bacteria</taxon>
        <taxon>Pseudomonadati</taxon>
        <taxon>Bacteroidota</taxon>
        <taxon>Cytophagia</taxon>
        <taxon>Cytophagales</taxon>
        <taxon>Cyclobacteriaceae</taxon>
        <taxon>Fontibacter</taxon>
    </lineage>
</organism>
<feature type="domain" description="DUF4349" evidence="3">
    <location>
        <begin position="63"/>
        <end position="271"/>
    </location>
</feature>
<evidence type="ECO:0000256" key="2">
    <source>
        <dbReference type="SAM" id="Phobius"/>
    </source>
</evidence>
<dbReference type="Pfam" id="PF14257">
    <property type="entry name" value="DUF4349"/>
    <property type="match status" value="1"/>
</dbReference>
<protein>
    <submittedName>
        <fullName evidence="4">DUF4349 domain-containing protein</fullName>
    </submittedName>
</protein>
<dbReference type="InterPro" id="IPR025645">
    <property type="entry name" value="DUF4349"/>
</dbReference>
<feature type="transmembrane region" description="Helical" evidence="2">
    <location>
        <begin position="244"/>
        <end position="274"/>
    </location>
</feature>
<sequence>MKLIFTLAFIIAACSNHSNEDAINISGRPPEPMVTTDMEEYIPLSKHSQETLESKLLSPDISQKLVRSGGINFQSEAVDKDYNQIKGMLGGFNAYLENESQSNDNFRKSYFLSIRVPSEKYDSLLNTIAKIAFRVENKYSNVEDVTERYYDLQTRIQNKKELERRYREILSKANEVKDILEIERNLNQVRTEIESMQGQFNYLSQQIQFSSLQVQFYEELPYELNSPKKKGFWVRIFNALDNGWQVFLTFVVGLVTLWPFYFAGAIIFILIVYLKKSKNKRL</sequence>
<evidence type="ECO:0000313" key="5">
    <source>
        <dbReference type="Proteomes" id="UP001589797"/>
    </source>
</evidence>
<keyword evidence="5" id="KW-1185">Reference proteome</keyword>
<evidence type="ECO:0000313" key="4">
    <source>
        <dbReference type="EMBL" id="MFC0263534.1"/>
    </source>
</evidence>
<proteinExistence type="predicted"/>
<keyword evidence="2" id="KW-0812">Transmembrane</keyword>
<keyword evidence="1" id="KW-0175">Coiled coil</keyword>
<dbReference type="EMBL" id="JBHLWI010000036">
    <property type="protein sequence ID" value="MFC0263534.1"/>
    <property type="molecule type" value="Genomic_DNA"/>
</dbReference>
<evidence type="ECO:0000256" key="1">
    <source>
        <dbReference type="SAM" id="Coils"/>
    </source>
</evidence>